<reference evidence="2 3" key="1">
    <citation type="submission" date="2024-02" db="EMBL/GenBank/DDBJ databases">
        <authorList>
            <person name="Chen Y."/>
            <person name="Shah S."/>
            <person name="Dougan E. K."/>
            <person name="Thang M."/>
            <person name="Chan C."/>
        </authorList>
    </citation>
    <scope>NUCLEOTIDE SEQUENCE [LARGE SCALE GENOMIC DNA]</scope>
</reference>
<proteinExistence type="predicted"/>
<protein>
    <submittedName>
        <fullName evidence="2">Uncharacterized protein</fullName>
    </submittedName>
</protein>
<gene>
    <name evidence="2" type="ORF">CCMP2556_LOCUS43302</name>
</gene>
<feature type="region of interest" description="Disordered" evidence="1">
    <location>
        <begin position="1"/>
        <end position="74"/>
    </location>
</feature>
<evidence type="ECO:0000256" key="1">
    <source>
        <dbReference type="SAM" id="MobiDB-lite"/>
    </source>
</evidence>
<evidence type="ECO:0000313" key="2">
    <source>
        <dbReference type="EMBL" id="CAK9090069.1"/>
    </source>
</evidence>
<dbReference type="EMBL" id="CAXAMN010024806">
    <property type="protein sequence ID" value="CAK9090069.1"/>
    <property type="molecule type" value="Genomic_DNA"/>
</dbReference>
<feature type="compositionally biased region" description="Polar residues" evidence="1">
    <location>
        <begin position="59"/>
        <end position="73"/>
    </location>
</feature>
<keyword evidence="3" id="KW-1185">Reference proteome</keyword>
<sequence length="140" mass="15420">MKSVPQGLLPTLPLSPKPDKRRPGWILPARDAERCPNPRCEGGRCANPTNAEQVDEESSSANSPLMPAASSSKDTVKKVHFQVDGHDGPCNVALRCHATDPRADVRSLTLAELAKRKKQNIDPSGKSWPSFPWKEEIEMR</sequence>
<name>A0ABP0QPY2_9DINO</name>
<organism evidence="2 3">
    <name type="scientific">Durusdinium trenchii</name>
    <dbReference type="NCBI Taxonomy" id="1381693"/>
    <lineage>
        <taxon>Eukaryota</taxon>
        <taxon>Sar</taxon>
        <taxon>Alveolata</taxon>
        <taxon>Dinophyceae</taxon>
        <taxon>Suessiales</taxon>
        <taxon>Symbiodiniaceae</taxon>
        <taxon>Durusdinium</taxon>
    </lineage>
</organism>
<evidence type="ECO:0000313" key="3">
    <source>
        <dbReference type="Proteomes" id="UP001642484"/>
    </source>
</evidence>
<dbReference type="Proteomes" id="UP001642484">
    <property type="component" value="Unassembled WGS sequence"/>
</dbReference>
<comment type="caution">
    <text evidence="2">The sequence shown here is derived from an EMBL/GenBank/DDBJ whole genome shotgun (WGS) entry which is preliminary data.</text>
</comment>
<accession>A0ABP0QPY2</accession>
<feature type="region of interest" description="Disordered" evidence="1">
    <location>
        <begin position="116"/>
        <end position="140"/>
    </location>
</feature>